<dbReference type="InterPro" id="IPR011344">
    <property type="entry name" value="ssDNA-bd"/>
</dbReference>
<dbReference type="PANTHER" id="PTHR10302:SF27">
    <property type="entry name" value="SINGLE-STRANDED DNA-BINDING PROTEIN"/>
    <property type="match status" value="1"/>
</dbReference>
<dbReference type="OrthoDB" id="9809878at2"/>
<dbReference type="InterPro" id="IPR012340">
    <property type="entry name" value="NA-bd_OB-fold"/>
</dbReference>
<dbReference type="CDD" id="cd04496">
    <property type="entry name" value="SSB_OBF"/>
    <property type="match status" value="1"/>
</dbReference>
<dbReference type="InterPro" id="IPR000424">
    <property type="entry name" value="Primosome_PriB/ssb"/>
</dbReference>
<feature type="region of interest" description="Disordered" evidence="4">
    <location>
        <begin position="142"/>
        <end position="166"/>
    </location>
</feature>
<dbReference type="Gene3D" id="2.40.50.140">
    <property type="entry name" value="Nucleic acid-binding proteins"/>
    <property type="match status" value="1"/>
</dbReference>
<protein>
    <recommendedName>
        <fullName evidence="2 3">Single-stranded DNA-binding protein</fullName>
        <shortName evidence="2">SSB</shortName>
    </recommendedName>
</protein>
<dbReference type="EMBL" id="LR215039">
    <property type="protein sequence ID" value="VEU75912.1"/>
    <property type="molecule type" value="Genomic_DNA"/>
</dbReference>
<feature type="compositionally biased region" description="Polar residues" evidence="4">
    <location>
        <begin position="142"/>
        <end position="157"/>
    </location>
</feature>
<accession>A0A449B5Q9</accession>
<dbReference type="GO" id="GO:0009295">
    <property type="term" value="C:nucleoid"/>
    <property type="evidence" value="ECO:0007669"/>
    <property type="project" value="TreeGrafter"/>
</dbReference>
<dbReference type="PROSITE" id="PS50935">
    <property type="entry name" value="SSB"/>
    <property type="match status" value="1"/>
</dbReference>
<organism evidence="5 6">
    <name type="scientific">Mycoplasmopsis columboralis</name>
    <dbReference type="NCBI Taxonomy" id="171282"/>
    <lineage>
        <taxon>Bacteria</taxon>
        <taxon>Bacillati</taxon>
        <taxon>Mycoplasmatota</taxon>
        <taxon>Mycoplasmoidales</taxon>
        <taxon>Metamycoplasmataceae</taxon>
        <taxon>Mycoplasmopsis</taxon>
    </lineage>
</organism>
<reference evidence="5 6" key="1">
    <citation type="submission" date="2019-01" db="EMBL/GenBank/DDBJ databases">
        <authorList>
            <consortium name="Pathogen Informatics"/>
        </authorList>
    </citation>
    <scope>NUCLEOTIDE SEQUENCE [LARGE SCALE GENOMIC DNA]</scope>
    <source>
        <strain evidence="5 6">NCTC10179</strain>
    </source>
</reference>
<evidence type="ECO:0000256" key="2">
    <source>
        <dbReference type="HAMAP-Rule" id="MF_00984"/>
    </source>
</evidence>
<name>A0A449B5Q9_9BACT</name>
<dbReference type="GO" id="GO:0003697">
    <property type="term" value="F:single-stranded DNA binding"/>
    <property type="evidence" value="ECO:0007669"/>
    <property type="project" value="UniProtKB-UniRule"/>
</dbReference>
<evidence type="ECO:0000256" key="3">
    <source>
        <dbReference type="PIRNR" id="PIRNR002070"/>
    </source>
</evidence>
<proteinExistence type="inferred from homology"/>
<dbReference type="HAMAP" id="MF_00984">
    <property type="entry name" value="SSB"/>
    <property type="match status" value="1"/>
</dbReference>
<dbReference type="NCBIfam" id="TIGR00621">
    <property type="entry name" value="ssb"/>
    <property type="match status" value="1"/>
</dbReference>
<comment type="caution">
    <text evidence="2">Lacks conserved residue(s) required for the propagation of feature annotation.</text>
</comment>
<dbReference type="RefSeq" id="WP_051616946.1">
    <property type="nucleotide sequence ID" value="NZ_LR215039.1"/>
</dbReference>
<dbReference type="PIRSF" id="PIRSF002070">
    <property type="entry name" value="SSB"/>
    <property type="match status" value="1"/>
</dbReference>
<evidence type="ECO:0000256" key="1">
    <source>
        <dbReference type="ARBA" id="ARBA00023125"/>
    </source>
</evidence>
<gene>
    <name evidence="5" type="primary">ssb_3</name>
    <name evidence="5" type="ORF">NCTC10179_00068</name>
</gene>
<dbReference type="PANTHER" id="PTHR10302">
    <property type="entry name" value="SINGLE-STRANDED DNA-BINDING PROTEIN"/>
    <property type="match status" value="1"/>
</dbReference>
<evidence type="ECO:0000313" key="6">
    <source>
        <dbReference type="Proteomes" id="UP000289497"/>
    </source>
</evidence>
<dbReference type="KEGG" id="mcou:NCTC10179_00068"/>
<evidence type="ECO:0000313" key="5">
    <source>
        <dbReference type="EMBL" id="VEU75912.1"/>
    </source>
</evidence>
<comment type="subunit">
    <text evidence="2">Homotetramer.</text>
</comment>
<dbReference type="Proteomes" id="UP000289497">
    <property type="component" value="Chromosome"/>
</dbReference>
<dbReference type="AlphaFoldDB" id="A0A449B5Q9"/>
<dbReference type="SUPFAM" id="SSF50249">
    <property type="entry name" value="Nucleic acid-binding proteins"/>
    <property type="match status" value="1"/>
</dbReference>
<dbReference type="GO" id="GO:0006260">
    <property type="term" value="P:DNA replication"/>
    <property type="evidence" value="ECO:0007669"/>
    <property type="project" value="InterPro"/>
</dbReference>
<sequence length="166" mass="19033">MYNKVILIGRISVINELRQGQSGNNFVTFSLAVNRNTRQDSNTNNAYFIPCVAFRGTADFINKFLTKGALVMVEGSININDYQDRNGNRNTRFDVNVNSISPLESRARREEIAQRNANNNYQVRNEIPVQTPEEYRQFNQNNSYASDEIPTNPNVPSSIFDDDDWE</sequence>
<keyword evidence="1 2" id="KW-0238">DNA-binding</keyword>
<dbReference type="Pfam" id="PF00436">
    <property type="entry name" value="SSB"/>
    <property type="match status" value="1"/>
</dbReference>
<keyword evidence="6" id="KW-1185">Reference proteome</keyword>
<evidence type="ECO:0000256" key="4">
    <source>
        <dbReference type="SAM" id="MobiDB-lite"/>
    </source>
</evidence>